<evidence type="ECO:0000313" key="3">
    <source>
        <dbReference type="Proteomes" id="UP000009131"/>
    </source>
</evidence>
<dbReference type="EMBL" id="BABT02000108">
    <property type="protein sequence ID" value="GAA96846.1"/>
    <property type="molecule type" value="Genomic_DNA"/>
</dbReference>
<evidence type="ECO:0000256" key="1">
    <source>
        <dbReference type="SAM" id="SignalP"/>
    </source>
</evidence>
<dbReference type="RefSeq" id="XP_014567298.1">
    <property type="nucleotide sequence ID" value="XM_014711812.1"/>
</dbReference>
<keyword evidence="3" id="KW-1185">Reference proteome</keyword>
<reference evidence="2 3" key="1">
    <citation type="journal article" date="2011" name="J. Gen. Appl. Microbiol.">
        <title>Draft genome sequencing of the enigmatic basidiomycete Mixia osmundae.</title>
        <authorList>
            <person name="Nishida H."/>
            <person name="Nagatsuka Y."/>
            <person name="Sugiyama J."/>
        </authorList>
    </citation>
    <scope>NUCLEOTIDE SEQUENCE [LARGE SCALE GENOMIC DNA]</scope>
    <source>
        <strain evidence="3">CBS 9802 / IAM 14324 / JCM 22182 / KY 12970</strain>
    </source>
</reference>
<reference evidence="2 3" key="2">
    <citation type="journal article" date="2012" name="Open Biol.">
        <title>Characteristics of nucleosomes and linker DNA regions on the genome of the basidiomycete Mixia osmundae revealed by mono- and dinucleosome mapping.</title>
        <authorList>
            <person name="Nishida H."/>
            <person name="Kondo S."/>
            <person name="Matsumoto T."/>
            <person name="Suzuki Y."/>
            <person name="Yoshikawa H."/>
            <person name="Taylor T.D."/>
            <person name="Sugiyama J."/>
        </authorList>
    </citation>
    <scope>NUCLEOTIDE SEQUENCE [LARGE SCALE GENOMIC DNA]</scope>
    <source>
        <strain evidence="3">CBS 9802 / IAM 14324 / JCM 22182 / KY 12970</strain>
    </source>
</reference>
<feature type="chain" id="PRO_5009955668" evidence="1">
    <location>
        <begin position="19"/>
        <end position="366"/>
    </location>
</feature>
<dbReference type="InParanoid" id="G7E209"/>
<name>G7E209_MIXOS</name>
<gene>
    <name evidence="2" type="primary">Mo03519</name>
    <name evidence="2" type="ORF">E5Q_03519</name>
</gene>
<dbReference type="HOGENOM" id="CLU_756676_0_0_1"/>
<comment type="caution">
    <text evidence="2">The sequence shown here is derived from an EMBL/GenBank/DDBJ whole genome shotgun (WGS) entry which is preliminary data.</text>
</comment>
<evidence type="ECO:0000313" key="2">
    <source>
        <dbReference type="EMBL" id="GAA96846.1"/>
    </source>
</evidence>
<protein>
    <submittedName>
        <fullName evidence="2">Uncharacterized protein</fullName>
    </submittedName>
</protein>
<organism evidence="2 3">
    <name type="scientific">Mixia osmundae (strain CBS 9802 / IAM 14324 / JCM 22182 / KY 12970)</name>
    <dbReference type="NCBI Taxonomy" id="764103"/>
    <lineage>
        <taxon>Eukaryota</taxon>
        <taxon>Fungi</taxon>
        <taxon>Dikarya</taxon>
        <taxon>Basidiomycota</taxon>
        <taxon>Pucciniomycotina</taxon>
        <taxon>Mixiomycetes</taxon>
        <taxon>Mixiales</taxon>
        <taxon>Mixiaceae</taxon>
        <taxon>Mixia</taxon>
    </lineage>
</organism>
<dbReference type="AlphaFoldDB" id="G7E209"/>
<accession>G7E209</accession>
<feature type="signal peptide" evidence="1">
    <location>
        <begin position="1"/>
        <end position="18"/>
    </location>
</feature>
<keyword evidence="1" id="KW-0732">Signal</keyword>
<proteinExistence type="predicted"/>
<sequence>MHWLPLACLLGLLSRTLARPDQSIAKRDDPALHTWALTIWLGGTCDVQTSPSTLLETFVSQPDAFRLIVELSKSSSRASDWTVKLLKVEVDYTAVAEMSDVTPDGIIVDISVSVPYRPIDGHKLWTWFFCCTCKLNLKMLFNPATNEAREIWSDLHLYCKPDVRAASVLECDLKELNNPPTVTPCNLFHKLDISTPNSPQQGVKYELEFYAEGECGGAHGVIGTPEQAHKPATVDVELLPPPDLTQKWGTEFSVLWLEQGTFNIYARAWRGVKFRAVLWLRYIDYDNAAWPLCCQGRLIVEFFINAYTGVIFIGHQAMALFCNPHPLAPTREQGCSPSALASMGQHKSDYACPAEVRIRPRQQNAS</sequence>
<dbReference type="Proteomes" id="UP000009131">
    <property type="component" value="Unassembled WGS sequence"/>
</dbReference>